<dbReference type="Pfam" id="PF00580">
    <property type="entry name" value="UvrD-helicase"/>
    <property type="match status" value="1"/>
</dbReference>
<dbReference type="Pfam" id="PF13086">
    <property type="entry name" value="AAA_11"/>
    <property type="match status" value="1"/>
</dbReference>
<protein>
    <recommendedName>
        <fullName evidence="7">UvrD-like helicase ATP-binding domain-containing protein</fullName>
    </recommendedName>
</protein>
<dbReference type="InterPro" id="IPR041677">
    <property type="entry name" value="DNA2/NAM7_AAA_11"/>
</dbReference>
<organism evidence="8 9">
    <name type="scientific">Coffea arabica</name>
    <name type="common">Arabian coffee</name>
    <dbReference type="NCBI Taxonomy" id="13443"/>
    <lineage>
        <taxon>Eukaryota</taxon>
        <taxon>Viridiplantae</taxon>
        <taxon>Streptophyta</taxon>
        <taxon>Embryophyta</taxon>
        <taxon>Tracheophyta</taxon>
        <taxon>Spermatophyta</taxon>
        <taxon>Magnoliopsida</taxon>
        <taxon>eudicotyledons</taxon>
        <taxon>Gunneridae</taxon>
        <taxon>Pentapetalae</taxon>
        <taxon>asterids</taxon>
        <taxon>lamiids</taxon>
        <taxon>Gentianales</taxon>
        <taxon>Rubiaceae</taxon>
        <taxon>Ixoroideae</taxon>
        <taxon>Gardenieae complex</taxon>
        <taxon>Bertiereae - Coffeeae clade</taxon>
        <taxon>Coffeeae</taxon>
        <taxon>Coffea</taxon>
    </lineage>
</organism>
<dbReference type="CDD" id="cd18808">
    <property type="entry name" value="SF1_C_Upf1"/>
    <property type="match status" value="1"/>
</dbReference>
<dbReference type="PROSITE" id="PS51198">
    <property type="entry name" value="UVRD_HELICASE_ATP_BIND"/>
    <property type="match status" value="1"/>
</dbReference>
<evidence type="ECO:0000313" key="9">
    <source>
        <dbReference type="RefSeq" id="XP_071912824.1"/>
    </source>
</evidence>
<dbReference type="PANTHER" id="PTHR21529">
    <property type="entry name" value="MAMMARY TURMOR VIRUS RECEPTOR HOMOLOG 1, 2 MTVR1, 2"/>
    <property type="match status" value="1"/>
</dbReference>
<dbReference type="InterPro" id="IPR039904">
    <property type="entry name" value="TRANK1"/>
</dbReference>
<evidence type="ECO:0000256" key="2">
    <source>
        <dbReference type="ARBA" id="ARBA00022801"/>
    </source>
</evidence>
<proteinExistence type="predicted"/>
<feature type="compositionally biased region" description="Polar residues" evidence="6">
    <location>
        <begin position="2802"/>
        <end position="2820"/>
    </location>
</feature>
<dbReference type="InterPro" id="IPR045529">
    <property type="entry name" value="DUF6469"/>
</dbReference>
<feature type="region of interest" description="Disordered" evidence="6">
    <location>
        <begin position="2802"/>
        <end position="2843"/>
    </location>
</feature>
<dbReference type="GeneID" id="113698227"/>
<dbReference type="Pfam" id="PF13087">
    <property type="entry name" value="AAA_12"/>
    <property type="match status" value="1"/>
</dbReference>
<gene>
    <name evidence="9" type="primary">LOC113698227</name>
</gene>
<keyword evidence="2 5" id="KW-0378">Hydrolase</keyword>
<evidence type="ECO:0000256" key="1">
    <source>
        <dbReference type="ARBA" id="ARBA00022741"/>
    </source>
</evidence>
<feature type="binding site" evidence="5">
    <location>
        <begin position="1098"/>
        <end position="1105"/>
    </location>
    <ligand>
        <name>ATP</name>
        <dbReference type="ChEBI" id="CHEBI:30616"/>
    </ligand>
</feature>
<keyword evidence="3 5" id="KW-0347">Helicase</keyword>
<reference evidence="9" key="1">
    <citation type="submission" date="2025-08" db="UniProtKB">
        <authorList>
            <consortium name="RefSeq"/>
        </authorList>
    </citation>
    <scope>IDENTIFICATION</scope>
    <source>
        <tissue evidence="9">Leaves</tissue>
    </source>
</reference>
<dbReference type="Gene3D" id="3.40.50.300">
    <property type="entry name" value="P-loop containing nucleotide triphosphate hydrolases"/>
    <property type="match status" value="4"/>
</dbReference>
<dbReference type="InterPro" id="IPR047187">
    <property type="entry name" value="SF1_C_Upf1"/>
</dbReference>
<keyword evidence="4 5" id="KW-0067">ATP-binding</keyword>
<name>A0ABM4UZW9_COFAR</name>
<evidence type="ECO:0000256" key="5">
    <source>
        <dbReference type="PROSITE-ProRule" id="PRU00560"/>
    </source>
</evidence>
<dbReference type="SUPFAM" id="SSF52540">
    <property type="entry name" value="P-loop containing nucleoside triphosphate hydrolases"/>
    <property type="match status" value="2"/>
</dbReference>
<dbReference type="InterPro" id="IPR027417">
    <property type="entry name" value="P-loop_NTPase"/>
</dbReference>
<dbReference type="PANTHER" id="PTHR21529:SF4">
    <property type="entry name" value="TPR AND ANKYRIN REPEAT-CONTAINING PROTEIN 1"/>
    <property type="match status" value="1"/>
</dbReference>
<sequence length="2843" mass="324034">MMEGADFSTRDRARPKDDFSDLVCSWSLDDIFDDNLYKHQVEMIPESFQSLGHYFSSYIFPLLEETRAQLASVMEIIHRAPFAEVVTIDEGKPYGSLLFDVKVDCWRNRLIERGRELYKTLPGDILVISNSKPETTSDLQRMKWSWTFASVTGIEGDEIDDDRSSTKFKVKASKDINSGEQKSLYVVFLINITTNKRIWNALHMLKNRNFIEKVLSISAMVEENCDICSINHDSKICENLGSGLLSQLNESQTEAIMASLHRMKCEHKSYVELIWGPPGTGKTRTISVLLFALLRMNYRTLSCAPTNVAVTEVAYRVIKLAKESFDAESAKGDVLCPLGDILLFGNKDRLKVCSDIEEIYFNYRVKRLVECLSPLTGWRHCMLSMIDFLESCVSHYRIYVENELSKMKEQRNEDEVLETKLQSLLEFARARFEVLLAPLRRCVITFCTHVPRSFILDQNFQNMVNLICLLENMEELLFQDDVNSDQLEELYSSDITKDDCSKECTHTSGLMCIRSQCCSVLKALLSSLGKLGLPLVVNDNSIKDFCFKMASLIFCTASSSYRLHLTDIEPFNVLVIDEASQLKECESLIPLQLPDLRHTILVGDECQLPATVISKVSDEAGFGRSLFERLSFLGHSKYLLNMQYRMHPSISVFPNSKFYQNKILDAPNVRTKSYEKYYLPERMFGPYSFINVLGGKEEQDEDGHSLRNMVEAAVVVNIVQRLFRAWKCSNAFLSIGVISPYAAQVAVLQDKLCRKYEKLEKFVVKVKSVDGFQGGEEDIVIISTVRSNFGGSIGFLCSPLRSNVALTRARHSLWILGNSRTLTNSNSIWSELICDAQERGCFFTADEDSDISKTILDVKKELDQLEDLLNGDSLLFNRQRWKVMFSDSFRKSFGKLKSTYMKKSVINLLLKLAGGWRPKKKKVDSVGESYSQIVKQFKVEGMFVVCSVDITKESNYIQVLKVWDILSLEEISKLLQRLDGIFNMYTDDFISRCKEKCLEGKLEVPKSWPTSSSITRYKNLNDSSIDSDSRDSTLDQRCYVENSRVSESLLLMKFYSLSTGVVNHLLSGRDGGELDLPFEVTDEELEIIQFCRSTFILGRSGTGKTTVLTMKLFQKEQIYHLASQGCAAAKYSTSSSVPMRTKVDHLTEETGRACLHQLFVTVSPRLCYAVKHHVSQLKSFAYGGNFSSDTSLLEMEDVDGAEHFKGIPDSFVGIPAAKYPLVITFHKFLMMLDGTMPDSYFDRFPEIREYSNDTNRNLRSVALKNFLRIKEVNYDRFCFFYWPHFNSQLTKNLDPSRAFTEIISHIKGGLLAGEASDGKLSRQEYVSMSESRASTLSAQKREMIYDIFQDYEKMKVERREFDLSDFVINLHVRLKNRSLGGDKMDFVYVDEVQDLTMRQISLFKYICTNIDEGFVFSGDTAQTIARGIDFRFEDIRSLFYNEFVMESMHERNPERKEKGHLSEIFNLYQNFRTHAGVLRLAQSVIDLLCHFFAQSVDILKPETSLIYGEAPVLLEPGSEENAIVTIFGNNASTGGKIVGFGAEQVILVRDDSAREEVSNHVGNHALVLTIVECKGLEFQDVLLYNFFGSSPLRNQWRVVYEFMNTKDLLDSCLPRSFPSFNHARHSILCSELKQLYVAITRTRQRLWICENKEEFSKPMFDFWKKLCLVQAKKVDDSFAQAMQMASSPAEWRSRGIKLYWEKKYQVASMCFEKAGDTNWEKRAKAAGLRETADQLRISNPKEACTILREAAEIFDSIGLADSAAECFCDLGDYERAGRIFLNKCGESELRKAGDCFTKAKCYELAATVYARGNYFSECLSVCTEGKLFDLGLQYIEHWKYSSSCHNGRTTIGEEIGRVEQDFLESCALTYYKLKDNKSMMKYVRAFPSMDLRRSFLKSVDCFDELLLLEEEAGNFQEAADIAKLKGDLLLEADLLGKAGVIKEASSLILSFVLSNSLWAAGGGGWPLKPFAEKEVLLKRAMSFAKKESDQFYELVCTEVQVLAHEHINLYELHQCLSYSQQFKSPSIEMLSIRRILDCHFHSKTLQYGWEDVLPIDVKKHSENRISLNQLSIGTLMYFWNLWKENILNIFQYLECMENQNFSKYMGLGEFCLNYFGVRRQFKNLNATYMVLNPGAEWMKKIGDNSMSRGKNLISIDVRQFATAARSYWRAELISVSQKVLEILEELYELSVAKSLSLFCQSICLVHIYQVSKFLIQSFKCPDSLTRKLKSFLRLSNKYFEYVFPLDSNKSMEENLVLLRKTELSRTLLDNIIVENISMRGDLTYGQIGRVVMICLGCGKPSGELYKKIAERFENFFSWKAFIEILRENKFSGSLAESSSEDSGMCTQIDKVQRHLSNDPVHGSLDSGIPQDPASKIPVQDPMKFSLTENFHHALKDTYLVNWRRANDYVSPNCFLYLVERLLILVCHSKDFFFTTKSAFLEVLMHLQADTYPSASAVSDMESSPENVYDFVVMMVESFLCNTQETAEWIVKSNIDFNQYYSLLMLRLVVLMCLVCLNSGKYFDVLFRLLGQSHINLQLPRQFTEALRRGRKHNFVNLLNATAGAFRRIGNPVVIVILKGNIHKFVCPDAILVDIGTTPHKDNIMGILFPRTNSCREQSSFVGANTPNFCKGLCDENCLPAPDLNMSSRNGNAINLEMNWDLFQEIFDVVLSTEKKKNCNSTSGSSEFVNMKVDLQESINTLAAGLNAQNSHLSENDIIFGEARSMLWELKELSSLFHASDFLSAKNMARMGILLKRLQSRRPKLETFLNQLIVPFKAGTQQGSVAQVAEAVDRNEAILGNQNDFPSTVVASGSQGNGQCKQNERNQGKAKNRNKNRKSGGRRK</sequence>
<dbReference type="Proteomes" id="UP001652660">
    <property type="component" value="Chromosome 7c"/>
</dbReference>
<keyword evidence="8" id="KW-1185">Reference proteome</keyword>
<evidence type="ECO:0000256" key="4">
    <source>
        <dbReference type="ARBA" id="ARBA00022840"/>
    </source>
</evidence>
<dbReference type="InterPro" id="IPR014016">
    <property type="entry name" value="UvrD-like_ATP-bd"/>
</dbReference>
<accession>A0ABM4UZW9</accession>
<evidence type="ECO:0000256" key="6">
    <source>
        <dbReference type="SAM" id="MobiDB-lite"/>
    </source>
</evidence>
<evidence type="ECO:0000256" key="3">
    <source>
        <dbReference type="ARBA" id="ARBA00022806"/>
    </source>
</evidence>
<evidence type="ECO:0000313" key="8">
    <source>
        <dbReference type="Proteomes" id="UP001652660"/>
    </source>
</evidence>
<feature type="domain" description="UvrD-like helicase ATP-binding" evidence="7">
    <location>
        <begin position="1077"/>
        <end position="1474"/>
    </location>
</feature>
<dbReference type="Pfam" id="PF20073">
    <property type="entry name" value="DUF6469"/>
    <property type="match status" value="1"/>
</dbReference>
<keyword evidence="1 5" id="KW-0547">Nucleotide-binding</keyword>
<dbReference type="InterPro" id="IPR041679">
    <property type="entry name" value="DNA2/NAM7-like_C"/>
</dbReference>
<dbReference type="RefSeq" id="XP_071912824.1">
    <property type="nucleotide sequence ID" value="XM_072056723.1"/>
</dbReference>
<feature type="compositionally biased region" description="Basic residues" evidence="6">
    <location>
        <begin position="2827"/>
        <end position="2843"/>
    </location>
</feature>
<evidence type="ECO:0000259" key="7">
    <source>
        <dbReference type="PROSITE" id="PS51198"/>
    </source>
</evidence>